<dbReference type="OrthoDB" id="659365at2"/>
<name>A0A0S7BXN8_9BACT</name>
<dbReference type="EMBL" id="DF968182">
    <property type="protein sequence ID" value="GAP42558.1"/>
    <property type="molecule type" value="Genomic_DNA"/>
</dbReference>
<keyword evidence="3" id="KW-1185">Reference proteome</keyword>
<dbReference type="STRING" id="1678841.TBC1_11689"/>
<dbReference type="InterPro" id="IPR011630">
    <property type="entry name" value="DUF1599"/>
</dbReference>
<proteinExistence type="predicted"/>
<dbReference type="PATRIC" id="fig|1678841.3.peg.777"/>
<evidence type="ECO:0000313" key="3">
    <source>
        <dbReference type="Proteomes" id="UP000053091"/>
    </source>
</evidence>
<accession>A0A0S7BXN8</accession>
<evidence type="ECO:0000313" key="2">
    <source>
        <dbReference type="EMBL" id="GAP42558.1"/>
    </source>
</evidence>
<feature type="domain" description="Nucleotide modification associated" evidence="1">
    <location>
        <begin position="23"/>
        <end position="83"/>
    </location>
</feature>
<dbReference type="Pfam" id="PF07659">
    <property type="entry name" value="DUF1599"/>
    <property type="match status" value="2"/>
</dbReference>
<reference evidence="2" key="1">
    <citation type="journal article" date="2015" name="Genome Announc.">
        <title>Draft Genome Sequence of Bacteroidales Strain TBC1, a Novel Isolate from a Methanogenic Wastewater Treatment System.</title>
        <authorList>
            <person name="Tourlousse D.M."/>
            <person name="Matsuura N."/>
            <person name="Sun L."/>
            <person name="Toyonaga M."/>
            <person name="Kuroda K."/>
            <person name="Ohashi A."/>
            <person name="Cruz R."/>
            <person name="Yamaguchi T."/>
            <person name="Sekiguchi Y."/>
        </authorList>
    </citation>
    <scope>NUCLEOTIDE SEQUENCE [LARGE SCALE GENOMIC DNA]</scope>
    <source>
        <strain evidence="2">TBC1</strain>
    </source>
</reference>
<protein>
    <recommendedName>
        <fullName evidence="1">Nucleotide modification associated domain-containing protein</fullName>
    </recommendedName>
</protein>
<dbReference type="RefSeq" id="WP_062038524.1">
    <property type="nucleotide sequence ID" value="NZ_DF968182.1"/>
</dbReference>
<organism evidence="2">
    <name type="scientific">Lentimicrobium saccharophilum</name>
    <dbReference type="NCBI Taxonomy" id="1678841"/>
    <lineage>
        <taxon>Bacteria</taxon>
        <taxon>Pseudomonadati</taxon>
        <taxon>Bacteroidota</taxon>
        <taxon>Bacteroidia</taxon>
        <taxon>Bacteroidales</taxon>
        <taxon>Lentimicrobiaceae</taxon>
        <taxon>Lentimicrobium</taxon>
    </lineage>
</organism>
<sequence>MAVDTNKQYNTAILACKDIFLTKMKDYGTAWRVLRPESLTDQIYIKANRIRSIQGKGTHKIGEDEWPEFIGIVNYAVIALIQLELGDGEDLDMNHGEVEKLYDKYVSQAKSLMMDKNHDYGEAWRNMRVSSLADIILMKLLRVKQIEDNKGKTFISEGVDANYYDIINYAVFALIKLSEVKHEDN</sequence>
<feature type="domain" description="Nucleotide modification associated" evidence="1">
    <location>
        <begin position="116"/>
        <end position="177"/>
    </location>
</feature>
<dbReference type="Proteomes" id="UP000053091">
    <property type="component" value="Unassembled WGS sequence"/>
</dbReference>
<dbReference type="AlphaFoldDB" id="A0A0S7BXN8"/>
<evidence type="ECO:0000259" key="1">
    <source>
        <dbReference type="Pfam" id="PF07659"/>
    </source>
</evidence>
<gene>
    <name evidence="2" type="ORF">TBC1_11689</name>
</gene>